<keyword evidence="1" id="KW-0732">Signal</keyword>
<dbReference type="AlphaFoldDB" id="A0A2V1GX37"/>
<reference evidence="2 3" key="1">
    <citation type="submission" date="2018-04" db="EMBL/GenBank/DDBJ databases">
        <title>Thalassorhabdus spongiae gen. nov., sp. nov., isolated from a marine sponge in South-West Iceland.</title>
        <authorList>
            <person name="Knobloch S."/>
            <person name="Daussin A."/>
            <person name="Johannsson R."/>
            <person name="Marteinsson V.T."/>
        </authorList>
    </citation>
    <scope>NUCLEOTIDE SEQUENCE [LARGE SCALE GENOMIC DNA]</scope>
    <source>
        <strain evidence="2 3">Hp12</strain>
    </source>
</reference>
<protein>
    <submittedName>
        <fullName evidence="2">Uncharacterized protein</fullName>
    </submittedName>
</protein>
<evidence type="ECO:0000313" key="3">
    <source>
        <dbReference type="Proteomes" id="UP000244906"/>
    </source>
</evidence>
<sequence>MIKAVSNMLKVSAAIMTALAINNVYAQEASNDDDVRPAPPSIGTDIPVTYFGPPPSSVEPELIGPYQLLTAGTLDEDAGTITLPLYRGELKETGESIWYIVTDTTDSAAAESLGLNHAAKLVFADNSRGVRIAETRQDGTLLFHGGSVDFSPVRNVEPGNTLDPNAAVFPPLAATLQPGSVGDELYSPLVRITNTGNHIYNAPMVAYNVTADDISFCDGINVDYSLVHDGVVSICPGEDNEPGTVTMRLVSGFSFAKPVLYMSTDANDPLPAALEGATYAPGLRDVAVGRDDSLFSAVERIFTFVNGPTNDFQIAAATETQAAQLETNPQRQGLTSALLGQGGPLNVLGGIPTVATDYSPLWDLNIGEWTQQAIDRGYRSRVTEEFQILGFVERGFITGPRGARYGSSGFIVNCPIVHRFL</sequence>
<dbReference type="OrthoDB" id="107145at2"/>
<organism evidence="2 3">
    <name type="scientific">Pelagibaculum spongiae</name>
    <dbReference type="NCBI Taxonomy" id="2080658"/>
    <lineage>
        <taxon>Bacteria</taxon>
        <taxon>Pseudomonadati</taxon>
        <taxon>Pseudomonadota</taxon>
        <taxon>Gammaproteobacteria</taxon>
        <taxon>Oceanospirillales</taxon>
        <taxon>Pelagibaculum</taxon>
    </lineage>
</organism>
<evidence type="ECO:0000313" key="2">
    <source>
        <dbReference type="EMBL" id="PVZ71654.1"/>
    </source>
</evidence>
<evidence type="ECO:0000256" key="1">
    <source>
        <dbReference type="SAM" id="SignalP"/>
    </source>
</evidence>
<dbReference type="EMBL" id="QDDL01000001">
    <property type="protein sequence ID" value="PVZ71654.1"/>
    <property type="molecule type" value="Genomic_DNA"/>
</dbReference>
<gene>
    <name evidence="2" type="ORF">DC094_01070</name>
</gene>
<dbReference type="Proteomes" id="UP000244906">
    <property type="component" value="Unassembled WGS sequence"/>
</dbReference>
<name>A0A2V1GX37_9GAMM</name>
<feature type="signal peptide" evidence="1">
    <location>
        <begin position="1"/>
        <end position="26"/>
    </location>
</feature>
<accession>A0A2V1GX37</accession>
<comment type="caution">
    <text evidence="2">The sequence shown here is derived from an EMBL/GenBank/DDBJ whole genome shotgun (WGS) entry which is preliminary data.</text>
</comment>
<dbReference type="RefSeq" id="WP_116685243.1">
    <property type="nucleotide sequence ID" value="NZ_CAWNYD010000001.1"/>
</dbReference>
<proteinExistence type="predicted"/>
<keyword evidence="3" id="KW-1185">Reference proteome</keyword>
<feature type="chain" id="PRO_5015971754" evidence="1">
    <location>
        <begin position="27"/>
        <end position="421"/>
    </location>
</feature>